<evidence type="ECO:0000313" key="1">
    <source>
        <dbReference type="EMBL" id="VTR50029.1"/>
    </source>
</evidence>
<organism evidence="1 2">
    <name type="scientific">Sphingobacterium thalpophilum</name>
    <dbReference type="NCBI Taxonomy" id="259"/>
    <lineage>
        <taxon>Bacteria</taxon>
        <taxon>Pseudomonadati</taxon>
        <taxon>Bacteroidota</taxon>
        <taxon>Sphingobacteriia</taxon>
        <taxon>Sphingobacteriales</taxon>
        <taxon>Sphingobacteriaceae</taxon>
        <taxon>Sphingobacterium</taxon>
    </lineage>
</organism>
<gene>
    <name evidence="1" type="ORF">NCTC11429_03999</name>
</gene>
<evidence type="ECO:0000313" key="2">
    <source>
        <dbReference type="Proteomes" id="UP000308196"/>
    </source>
</evidence>
<protein>
    <submittedName>
        <fullName evidence="1">Uncharacterized protein</fullName>
    </submittedName>
</protein>
<dbReference type="KEGG" id="stha:NCTC11429_03999"/>
<dbReference type="EMBL" id="LR590484">
    <property type="protein sequence ID" value="VTR50029.1"/>
    <property type="molecule type" value="Genomic_DNA"/>
</dbReference>
<dbReference type="Proteomes" id="UP000308196">
    <property type="component" value="Chromosome"/>
</dbReference>
<dbReference type="AlphaFoldDB" id="A0A4U9VVH3"/>
<reference evidence="1 2" key="1">
    <citation type="submission" date="2019-05" db="EMBL/GenBank/DDBJ databases">
        <authorList>
            <consortium name="Pathogen Informatics"/>
        </authorList>
    </citation>
    <scope>NUCLEOTIDE SEQUENCE [LARGE SCALE GENOMIC DNA]</scope>
    <source>
        <strain evidence="1 2">NCTC11429</strain>
    </source>
</reference>
<sequence>MEVTISRFWSIDDDEGLSRASILFKRPRVDGQIANLVFDFIWANVLTPKKLMQKGNYDFTLYFDTIRSTHKFFYDSVYNTDTVKFRPAFKDRQLNGVTTKEVGYNVEVDPSAGHTDPSIKAFFSPTDDLPILLLFS</sequence>
<dbReference type="RefSeq" id="WP_028070811.1">
    <property type="nucleotide sequence ID" value="NZ_LR590484.1"/>
</dbReference>
<proteinExistence type="predicted"/>
<name>A0A4U9VVH3_9SPHI</name>
<accession>A0A4U9VVH3</accession>
<dbReference type="GeneID" id="78464622"/>